<dbReference type="OrthoDB" id="6407164at2759"/>
<evidence type="ECO:0000256" key="3">
    <source>
        <dbReference type="ARBA" id="ARBA00022884"/>
    </source>
</evidence>
<evidence type="ECO:0000313" key="12">
    <source>
        <dbReference type="Proteomes" id="UP000618051"/>
    </source>
</evidence>
<dbReference type="InterPro" id="IPR012921">
    <property type="entry name" value="SPOC_C"/>
</dbReference>
<evidence type="ECO:0000256" key="4">
    <source>
        <dbReference type="ARBA" id="ARBA00023015"/>
    </source>
</evidence>
<evidence type="ECO:0000313" key="10">
    <source>
        <dbReference type="EMBL" id="KAG0119059.1"/>
    </source>
</evidence>
<dbReference type="EMBL" id="JADDUC010000095">
    <property type="protein sequence ID" value="KAG0119059.1"/>
    <property type="molecule type" value="Genomic_DNA"/>
</dbReference>
<dbReference type="InterPro" id="IPR016194">
    <property type="entry name" value="SPOC-like_C_dom_sf"/>
</dbReference>
<dbReference type="Gene3D" id="2.40.290.10">
    <property type="match status" value="1"/>
</dbReference>
<feature type="compositionally biased region" description="Polar residues" evidence="8">
    <location>
        <begin position="12"/>
        <end position="23"/>
    </location>
</feature>
<keyword evidence="7" id="KW-0539">Nucleus</keyword>
<keyword evidence="3" id="KW-0694">RNA-binding</keyword>
<proteinExistence type="predicted"/>
<dbReference type="SUPFAM" id="SSF100939">
    <property type="entry name" value="SPOC domain-like"/>
    <property type="match status" value="1"/>
</dbReference>
<keyword evidence="4" id="KW-0805">Transcription regulation</keyword>
<keyword evidence="2" id="KW-0597">Phosphoprotein</keyword>
<dbReference type="CDD" id="cd21543">
    <property type="entry name" value="SPOC_SHARP"/>
    <property type="match status" value="1"/>
</dbReference>
<evidence type="ECO:0000256" key="1">
    <source>
        <dbReference type="ARBA" id="ARBA00004123"/>
    </source>
</evidence>
<dbReference type="InterPro" id="IPR010912">
    <property type="entry name" value="SPOC_met"/>
</dbReference>
<evidence type="ECO:0000256" key="7">
    <source>
        <dbReference type="ARBA" id="ARBA00023242"/>
    </source>
</evidence>
<comment type="caution">
    <text evidence="10">The sequence shown here is derived from an EMBL/GenBank/DDBJ whole genome shotgun (WGS) entry which is preliminary data.</text>
</comment>
<feature type="compositionally biased region" description="Polar residues" evidence="8">
    <location>
        <begin position="60"/>
        <end position="69"/>
    </location>
</feature>
<evidence type="ECO:0000313" key="11">
    <source>
        <dbReference type="EMBL" id="KAI1231356.1"/>
    </source>
</evidence>
<evidence type="ECO:0000256" key="8">
    <source>
        <dbReference type="SAM" id="MobiDB-lite"/>
    </source>
</evidence>
<feature type="region of interest" description="Disordered" evidence="8">
    <location>
        <begin position="1"/>
        <end position="69"/>
    </location>
</feature>
<reference evidence="11" key="3">
    <citation type="submission" date="2022-01" db="EMBL/GenBank/DDBJ databases">
        <authorList>
            <person name="Rubenstein D.R."/>
        </authorList>
    </citation>
    <scope>NUCLEOTIDE SEQUENCE</scope>
    <source>
        <strain evidence="11">SS15</strain>
        <tissue evidence="11">Liver</tissue>
    </source>
</reference>
<dbReference type="GO" id="GO:0003723">
    <property type="term" value="F:RNA binding"/>
    <property type="evidence" value="ECO:0007669"/>
    <property type="project" value="UniProtKB-KW"/>
</dbReference>
<keyword evidence="6" id="KW-0804">Transcription</keyword>
<dbReference type="EMBL" id="JADDUC020000026">
    <property type="protein sequence ID" value="KAI1231356.1"/>
    <property type="molecule type" value="Genomic_DNA"/>
</dbReference>
<keyword evidence="5" id="KW-0175">Coiled coil</keyword>
<protein>
    <recommendedName>
        <fullName evidence="9">SPOC domain-containing protein</fullName>
    </recommendedName>
</protein>
<comment type="subcellular location">
    <subcellularLocation>
        <location evidence="1">Nucleus</location>
    </subcellularLocation>
</comment>
<evidence type="ECO:0000256" key="5">
    <source>
        <dbReference type="ARBA" id="ARBA00023054"/>
    </source>
</evidence>
<evidence type="ECO:0000256" key="6">
    <source>
        <dbReference type="ARBA" id="ARBA00023163"/>
    </source>
</evidence>
<gene>
    <name evidence="11" type="ORF">IHE44_0007801</name>
    <name evidence="10" type="ORF">IHE44_014998</name>
</gene>
<dbReference type="GO" id="GO:0005634">
    <property type="term" value="C:nucleus"/>
    <property type="evidence" value="ECO:0007669"/>
    <property type="project" value="UniProtKB-SubCell"/>
</dbReference>
<name>A0A835TWM1_9PASS</name>
<dbReference type="Proteomes" id="UP000618051">
    <property type="component" value="Unassembled WGS sequence"/>
</dbReference>
<feature type="domain" description="SPOC" evidence="9">
    <location>
        <begin position="129"/>
        <end position="295"/>
    </location>
</feature>
<reference evidence="11 12" key="2">
    <citation type="journal article" date="2021" name="J. Hered.">
        <title>Feather Gene Expression Elucidates the Developmental Basis of Plumage Iridescence in African Starlings.</title>
        <authorList>
            <person name="Rubenstein D.R."/>
            <person name="Corvelo A."/>
            <person name="MacManes M.D."/>
            <person name="Maia R."/>
            <person name="Narzisi G."/>
            <person name="Rousaki A."/>
            <person name="Vandenabeele P."/>
            <person name="Shawkey M.D."/>
            <person name="Solomon J."/>
        </authorList>
    </citation>
    <scope>NUCLEOTIDE SEQUENCE [LARGE SCALE GENOMIC DNA]</scope>
    <source>
        <strain evidence="11">SS15</strain>
    </source>
</reference>
<sequence>MVGLPEGEHSHPSQPVRSKTPQIPQDPKGPAAAGPEQSHHPPVNRHTAQMDPHIHLQRAQGDTSQTSYPSPVAISMKQELPSPHQPQAVPKQSMFIPTTSGLPLGRPEPQSTLKQEPSPHPVSQRPVDMVQLLTKYPIVWQGLLALKNDTAAVQLHFVSGNNVLAHRSLPAPEGGPPLRIAQRMRLEASQLEGVARRMMVESDYCLLLALPCGRDQEDVVSQTESLKAAFISYLQAKQAAGIINVPNPGSNQPAYVLQIFPPCEFSESHLSRLAPDLLASISNISPHLMIVIASV</sequence>
<organism evidence="10">
    <name type="scientific">Lamprotornis superbus</name>
    <dbReference type="NCBI Taxonomy" id="245042"/>
    <lineage>
        <taxon>Eukaryota</taxon>
        <taxon>Metazoa</taxon>
        <taxon>Chordata</taxon>
        <taxon>Craniata</taxon>
        <taxon>Vertebrata</taxon>
        <taxon>Euteleostomi</taxon>
        <taxon>Archelosauria</taxon>
        <taxon>Archosauria</taxon>
        <taxon>Dinosauria</taxon>
        <taxon>Saurischia</taxon>
        <taxon>Theropoda</taxon>
        <taxon>Coelurosauria</taxon>
        <taxon>Aves</taxon>
        <taxon>Neognathae</taxon>
        <taxon>Neoaves</taxon>
        <taxon>Telluraves</taxon>
        <taxon>Australaves</taxon>
        <taxon>Passeriformes</taxon>
        <taxon>Sturnidae</taxon>
        <taxon>Lamprotornis</taxon>
    </lineage>
</organism>
<evidence type="ECO:0000259" key="9">
    <source>
        <dbReference type="PROSITE" id="PS50917"/>
    </source>
</evidence>
<feature type="compositionally biased region" description="Basic and acidic residues" evidence="8">
    <location>
        <begin position="1"/>
        <end position="11"/>
    </location>
</feature>
<dbReference type="PANTHER" id="PTHR23189">
    <property type="entry name" value="RNA RECOGNITION MOTIF-CONTAINING"/>
    <property type="match status" value="1"/>
</dbReference>
<reference evidence="10" key="1">
    <citation type="submission" date="2020-10" db="EMBL/GenBank/DDBJ databases">
        <title>Feather gene expression reveals the developmental basis of iridescence in African starlings.</title>
        <authorList>
            <person name="Rubenstein D.R."/>
        </authorList>
    </citation>
    <scope>NUCLEOTIDE SEQUENCE</scope>
    <source>
        <strain evidence="10">SS15</strain>
        <tissue evidence="10">Liver</tissue>
    </source>
</reference>
<dbReference type="PROSITE" id="PS50917">
    <property type="entry name" value="SPOC"/>
    <property type="match status" value="1"/>
</dbReference>
<evidence type="ECO:0000256" key="2">
    <source>
        <dbReference type="ARBA" id="ARBA00022553"/>
    </source>
</evidence>
<feature type="region of interest" description="Disordered" evidence="8">
    <location>
        <begin position="95"/>
        <end position="124"/>
    </location>
</feature>
<dbReference type="AlphaFoldDB" id="A0A835TWM1"/>
<accession>A0A835TWM1</accession>
<keyword evidence="12" id="KW-1185">Reference proteome</keyword>
<dbReference type="Pfam" id="PF07744">
    <property type="entry name" value="SPOC"/>
    <property type="match status" value="1"/>
</dbReference>
<dbReference type="FunFam" id="2.40.290.10:FF:000002">
    <property type="entry name" value="Spen family transcriptional repressor"/>
    <property type="match status" value="1"/>
</dbReference>